<organism evidence="2 3">
    <name type="scientific">Araneus ventricosus</name>
    <name type="common">Orbweaver spider</name>
    <name type="synonym">Epeira ventricosa</name>
    <dbReference type="NCBI Taxonomy" id="182803"/>
    <lineage>
        <taxon>Eukaryota</taxon>
        <taxon>Metazoa</taxon>
        <taxon>Ecdysozoa</taxon>
        <taxon>Arthropoda</taxon>
        <taxon>Chelicerata</taxon>
        <taxon>Arachnida</taxon>
        <taxon>Araneae</taxon>
        <taxon>Araneomorphae</taxon>
        <taxon>Entelegynae</taxon>
        <taxon>Araneoidea</taxon>
        <taxon>Araneidae</taxon>
        <taxon>Araneus</taxon>
    </lineage>
</organism>
<dbReference type="Proteomes" id="UP000499080">
    <property type="component" value="Unassembled WGS sequence"/>
</dbReference>
<reference evidence="2 3" key="1">
    <citation type="journal article" date="2019" name="Sci. Rep.">
        <title>Orb-weaving spider Araneus ventricosus genome elucidates the spidroin gene catalogue.</title>
        <authorList>
            <person name="Kono N."/>
            <person name="Nakamura H."/>
            <person name="Ohtoshi R."/>
            <person name="Moran D.A.P."/>
            <person name="Shinohara A."/>
            <person name="Yoshida Y."/>
            <person name="Fujiwara M."/>
            <person name="Mori M."/>
            <person name="Tomita M."/>
            <person name="Arakawa K."/>
        </authorList>
    </citation>
    <scope>NUCLEOTIDE SEQUENCE [LARGE SCALE GENOMIC DNA]</scope>
</reference>
<name>A0A4Y2GK85_ARAVE</name>
<feature type="region of interest" description="Disordered" evidence="1">
    <location>
        <begin position="1"/>
        <end position="75"/>
    </location>
</feature>
<keyword evidence="3" id="KW-1185">Reference proteome</keyword>
<accession>A0A4Y2GK85</accession>
<dbReference type="EMBL" id="BGPR01001424">
    <property type="protein sequence ID" value="GBM53547.1"/>
    <property type="molecule type" value="Genomic_DNA"/>
</dbReference>
<protein>
    <submittedName>
        <fullName evidence="2">Uncharacterized protein</fullName>
    </submittedName>
</protein>
<evidence type="ECO:0000313" key="3">
    <source>
        <dbReference type="Proteomes" id="UP000499080"/>
    </source>
</evidence>
<comment type="caution">
    <text evidence="2">The sequence shown here is derived from an EMBL/GenBank/DDBJ whole genome shotgun (WGS) entry which is preliminary data.</text>
</comment>
<feature type="compositionally biased region" description="Basic and acidic residues" evidence="1">
    <location>
        <begin position="64"/>
        <end position="75"/>
    </location>
</feature>
<evidence type="ECO:0000313" key="2">
    <source>
        <dbReference type="EMBL" id="GBM53547.1"/>
    </source>
</evidence>
<dbReference type="AlphaFoldDB" id="A0A4Y2GK85"/>
<proteinExistence type="predicted"/>
<gene>
    <name evidence="2" type="ORF">AVEN_254438_1</name>
</gene>
<feature type="compositionally biased region" description="Basic and acidic residues" evidence="1">
    <location>
        <begin position="30"/>
        <end position="43"/>
    </location>
</feature>
<sequence length="121" mass="14055">MPLENEDNVEPKCANFDDPRAASHQGCPIHETEQQNLARKDSMPHLSKKTSKVENFEIEATLSTEREREDQPPPKEKILIEKQENIDEIAGLMKLPNEQRKIFVSTERLREILKKEFPVSF</sequence>
<evidence type="ECO:0000256" key="1">
    <source>
        <dbReference type="SAM" id="MobiDB-lite"/>
    </source>
</evidence>